<evidence type="ECO:0000313" key="1">
    <source>
        <dbReference type="EMBL" id="KAF2660396.1"/>
    </source>
</evidence>
<gene>
    <name evidence="1" type="ORF">K491DRAFT_674895</name>
</gene>
<proteinExistence type="predicted"/>
<dbReference type="Proteomes" id="UP000799324">
    <property type="component" value="Unassembled WGS sequence"/>
</dbReference>
<organism evidence="1 2">
    <name type="scientific">Lophiostoma macrostomum CBS 122681</name>
    <dbReference type="NCBI Taxonomy" id="1314788"/>
    <lineage>
        <taxon>Eukaryota</taxon>
        <taxon>Fungi</taxon>
        <taxon>Dikarya</taxon>
        <taxon>Ascomycota</taxon>
        <taxon>Pezizomycotina</taxon>
        <taxon>Dothideomycetes</taxon>
        <taxon>Pleosporomycetidae</taxon>
        <taxon>Pleosporales</taxon>
        <taxon>Lophiostomataceae</taxon>
        <taxon>Lophiostoma</taxon>
    </lineage>
</organism>
<dbReference type="SUPFAM" id="SSF52047">
    <property type="entry name" value="RNI-like"/>
    <property type="match status" value="1"/>
</dbReference>
<keyword evidence="2" id="KW-1185">Reference proteome</keyword>
<protein>
    <recommendedName>
        <fullName evidence="3">F-box domain-containing protein</fullName>
    </recommendedName>
</protein>
<reference evidence="1" key="1">
    <citation type="journal article" date="2020" name="Stud. Mycol.">
        <title>101 Dothideomycetes genomes: a test case for predicting lifestyles and emergence of pathogens.</title>
        <authorList>
            <person name="Haridas S."/>
            <person name="Albert R."/>
            <person name="Binder M."/>
            <person name="Bloem J."/>
            <person name="Labutti K."/>
            <person name="Salamov A."/>
            <person name="Andreopoulos B."/>
            <person name="Baker S."/>
            <person name="Barry K."/>
            <person name="Bills G."/>
            <person name="Bluhm B."/>
            <person name="Cannon C."/>
            <person name="Castanera R."/>
            <person name="Culley D."/>
            <person name="Daum C."/>
            <person name="Ezra D."/>
            <person name="Gonzalez J."/>
            <person name="Henrissat B."/>
            <person name="Kuo A."/>
            <person name="Liang C."/>
            <person name="Lipzen A."/>
            <person name="Lutzoni F."/>
            <person name="Magnuson J."/>
            <person name="Mondo S."/>
            <person name="Nolan M."/>
            <person name="Ohm R."/>
            <person name="Pangilinan J."/>
            <person name="Park H.-J."/>
            <person name="Ramirez L."/>
            <person name="Alfaro M."/>
            <person name="Sun H."/>
            <person name="Tritt A."/>
            <person name="Yoshinaga Y."/>
            <person name="Zwiers L.-H."/>
            <person name="Turgeon B."/>
            <person name="Goodwin S."/>
            <person name="Spatafora J."/>
            <person name="Crous P."/>
            <person name="Grigoriev I."/>
        </authorList>
    </citation>
    <scope>NUCLEOTIDE SEQUENCE</scope>
    <source>
        <strain evidence="1">CBS 122681</strain>
    </source>
</reference>
<sequence>MNSGNEEIDRPNTEAIIDPSKCYIGRCPDEILTLIVEDLPTPCQCKVARISKTFSRISQEHFYRFVHCIESGKTLRFLRTVNMSHGIAEMVRSLYLNTGAYTIDLRMEDILQIPPDTQETSAPKSYNSGALFPFQESRIGGMILHLLPNLRYLHLVSWLYLPIRRLEFGDEAIIDLPESTAILNDTLQSICMACKDRIFEPKECLKRFAFIPGTFLRCPNLNQLELSVFGGRGPSRPGKLDTLLGLLSEYTTRLKVLKIFSDGDRDMSYLDVTGLATQLLQFTEVTVLSIPQNLLLGTEFASEQPNPARLLPPNIQKLEILDPRPDITRWLQDVASVGHMYSRLNETIINCCRRDNSFEENIYTSMVAVWPALRWTGFGVVFRYPGRQHDSDCWESGQYDPFTFSILVHMGI</sequence>
<accession>A0A6A6TLS1</accession>
<name>A0A6A6TLS1_9PLEO</name>
<evidence type="ECO:0000313" key="2">
    <source>
        <dbReference type="Proteomes" id="UP000799324"/>
    </source>
</evidence>
<dbReference type="AlphaFoldDB" id="A0A6A6TLS1"/>
<dbReference type="EMBL" id="MU004300">
    <property type="protein sequence ID" value="KAF2660396.1"/>
    <property type="molecule type" value="Genomic_DNA"/>
</dbReference>
<evidence type="ECO:0008006" key="3">
    <source>
        <dbReference type="Google" id="ProtNLM"/>
    </source>
</evidence>